<evidence type="ECO:0000256" key="5">
    <source>
        <dbReference type="ARBA" id="ARBA00023098"/>
    </source>
</evidence>
<evidence type="ECO:0000256" key="2">
    <source>
        <dbReference type="ARBA" id="ARBA00022516"/>
    </source>
</evidence>
<reference evidence="9 10" key="1">
    <citation type="submission" date="2021-02" db="EMBL/GenBank/DDBJ databases">
        <title>Streptomyces spirodelae sp. nov., isolated from duckweed.</title>
        <authorList>
            <person name="Saimee Y."/>
            <person name="Duangmal K."/>
        </authorList>
    </citation>
    <scope>NUCLEOTIDE SEQUENCE [LARGE SCALE GENOMIC DNA]</scope>
    <source>
        <strain evidence="9 10">DW4-2</strain>
    </source>
</reference>
<gene>
    <name evidence="7" type="primary">acpP</name>
    <name evidence="9" type="ORF">JW592_00650</name>
</gene>
<comment type="similarity">
    <text evidence="7">Belongs to the acyl carrier protein (ACP) family.</text>
</comment>
<keyword evidence="7" id="KW-0963">Cytoplasm</keyword>
<dbReference type="InterPro" id="IPR003231">
    <property type="entry name" value="ACP"/>
</dbReference>
<evidence type="ECO:0000313" key="9">
    <source>
        <dbReference type="EMBL" id="MBO8184002.1"/>
    </source>
</evidence>
<proteinExistence type="inferred from homology"/>
<accession>A0ABS3WLK5</accession>
<dbReference type="EMBL" id="JAFFZN010000001">
    <property type="protein sequence ID" value="MBO8184002.1"/>
    <property type="molecule type" value="Genomic_DNA"/>
</dbReference>
<keyword evidence="10" id="KW-1185">Reference proteome</keyword>
<keyword evidence="6 7" id="KW-0275">Fatty acid biosynthesis</keyword>
<sequence length="84" mass="9502">MTTDENFAKIKEIVCDILELEEEEVTTEGLFNEEYGADSLRAIEILSSLEREFGVVIDQTELVRMTNLQGVYDVLAETAGWAKQ</sequence>
<feature type="modified residue" description="O-(pantetheine 4'-phosphoryl)serine" evidence="7">
    <location>
        <position position="39"/>
    </location>
</feature>
<dbReference type="Pfam" id="PF00550">
    <property type="entry name" value="PP-binding"/>
    <property type="match status" value="1"/>
</dbReference>
<keyword evidence="1 7" id="KW-0596">Phosphopantetheine</keyword>
<dbReference type="HAMAP" id="MF_01217">
    <property type="entry name" value="Acyl_carrier"/>
    <property type="match status" value="1"/>
</dbReference>
<comment type="PTM">
    <text evidence="7">4'-phosphopantetheine is transferred from CoA to a specific serine of apo-ACP by AcpS. This modification is essential for activity because fatty acids are bound in thioester linkage to the sulfhydryl of the prosthetic group.</text>
</comment>
<comment type="function">
    <text evidence="7">Carrier of the growing fatty acid chain in fatty acid biosynthesis.</text>
</comment>
<dbReference type="SUPFAM" id="SSF47336">
    <property type="entry name" value="ACP-like"/>
    <property type="match status" value="1"/>
</dbReference>
<name>A0ABS3WLK5_9ACTN</name>
<protein>
    <recommendedName>
        <fullName evidence="7">Acyl carrier protein</fullName>
        <shortName evidence="7">ACP</shortName>
    </recommendedName>
</protein>
<evidence type="ECO:0000256" key="6">
    <source>
        <dbReference type="ARBA" id="ARBA00023160"/>
    </source>
</evidence>
<evidence type="ECO:0000256" key="1">
    <source>
        <dbReference type="ARBA" id="ARBA00022450"/>
    </source>
</evidence>
<evidence type="ECO:0000256" key="7">
    <source>
        <dbReference type="HAMAP-Rule" id="MF_01217"/>
    </source>
</evidence>
<feature type="domain" description="Carrier" evidence="8">
    <location>
        <begin position="4"/>
        <end position="79"/>
    </location>
</feature>
<evidence type="ECO:0000313" key="10">
    <source>
        <dbReference type="Proteomes" id="UP001518976"/>
    </source>
</evidence>
<keyword evidence="2 7" id="KW-0444">Lipid biosynthesis</keyword>
<comment type="subcellular location">
    <subcellularLocation>
        <location evidence="7">Cytoplasm</location>
    </subcellularLocation>
</comment>
<dbReference type="PROSITE" id="PS00012">
    <property type="entry name" value="PHOSPHOPANTETHEINE"/>
    <property type="match status" value="1"/>
</dbReference>
<evidence type="ECO:0000256" key="3">
    <source>
        <dbReference type="ARBA" id="ARBA00022553"/>
    </source>
</evidence>
<dbReference type="PROSITE" id="PS50075">
    <property type="entry name" value="CARRIER"/>
    <property type="match status" value="1"/>
</dbReference>
<dbReference type="Gene3D" id="1.10.1200.10">
    <property type="entry name" value="ACP-like"/>
    <property type="match status" value="1"/>
</dbReference>
<dbReference type="Proteomes" id="UP001518976">
    <property type="component" value="Unassembled WGS sequence"/>
</dbReference>
<dbReference type="InterPro" id="IPR036736">
    <property type="entry name" value="ACP-like_sf"/>
</dbReference>
<evidence type="ECO:0000256" key="4">
    <source>
        <dbReference type="ARBA" id="ARBA00022832"/>
    </source>
</evidence>
<dbReference type="InterPro" id="IPR009081">
    <property type="entry name" value="PP-bd_ACP"/>
</dbReference>
<organism evidence="9 10">
    <name type="scientific">Streptomyces spirodelae</name>
    <dbReference type="NCBI Taxonomy" id="2812904"/>
    <lineage>
        <taxon>Bacteria</taxon>
        <taxon>Bacillati</taxon>
        <taxon>Actinomycetota</taxon>
        <taxon>Actinomycetes</taxon>
        <taxon>Kitasatosporales</taxon>
        <taxon>Streptomycetaceae</taxon>
        <taxon>Streptomyces</taxon>
    </lineage>
</organism>
<keyword evidence="5 7" id="KW-0443">Lipid metabolism</keyword>
<keyword evidence="3 7" id="KW-0597">Phosphoprotein</keyword>
<evidence type="ECO:0000259" key="8">
    <source>
        <dbReference type="PROSITE" id="PS50075"/>
    </source>
</evidence>
<comment type="pathway">
    <text evidence="7">Lipid metabolism; fatty acid biosynthesis.</text>
</comment>
<comment type="caution">
    <text evidence="9">The sequence shown here is derived from an EMBL/GenBank/DDBJ whole genome shotgun (WGS) entry which is preliminary data.</text>
</comment>
<dbReference type="InterPro" id="IPR006162">
    <property type="entry name" value="Ppantetheine_attach_site"/>
</dbReference>
<dbReference type="RefSeq" id="WP_209263118.1">
    <property type="nucleotide sequence ID" value="NZ_JAFFZN010000001.1"/>
</dbReference>
<keyword evidence="4 7" id="KW-0276">Fatty acid metabolism</keyword>